<comment type="caution">
    <text evidence="2">The sequence shown here is derived from an EMBL/GenBank/DDBJ whole genome shotgun (WGS) entry which is preliminary data.</text>
</comment>
<feature type="non-terminal residue" evidence="2">
    <location>
        <position position="126"/>
    </location>
</feature>
<gene>
    <name evidence="2" type="ORF">Tci_898042</name>
</gene>
<evidence type="ECO:0000256" key="1">
    <source>
        <dbReference type="SAM" id="MobiDB-lite"/>
    </source>
</evidence>
<protein>
    <submittedName>
        <fullName evidence="2">Uncharacterized protein</fullName>
    </submittedName>
</protein>
<feature type="region of interest" description="Disordered" evidence="1">
    <location>
        <begin position="68"/>
        <end position="113"/>
    </location>
</feature>
<reference evidence="2" key="1">
    <citation type="journal article" date="2019" name="Sci. Rep.">
        <title>Draft genome of Tanacetum cinerariifolium, the natural source of mosquito coil.</title>
        <authorList>
            <person name="Yamashiro T."/>
            <person name="Shiraishi A."/>
            <person name="Satake H."/>
            <person name="Nakayama K."/>
        </authorList>
    </citation>
    <scope>NUCLEOTIDE SEQUENCE</scope>
</reference>
<feature type="compositionally biased region" description="Polar residues" evidence="1">
    <location>
        <begin position="68"/>
        <end position="78"/>
    </location>
</feature>
<proteinExistence type="predicted"/>
<dbReference type="EMBL" id="BKCJ011365616">
    <property type="protein sequence ID" value="GFD26073.1"/>
    <property type="molecule type" value="Genomic_DNA"/>
</dbReference>
<organism evidence="2">
    <name type="scientific">Tanacetum cinerariifolium</name>
    <name type="common">Dalmatian daisy</name>
    <name type="synonym">Chrysanthemum cinerariifolium</name>
    <dbReference type="NCBI Taxonomy" id="118510"/>
    <lineage>
        <taxon>Eukaryota</taxon>
        <taxon>Viridiplantae</taxon>
        <taxon>Streptophyta</taxon>
        <taxon>Embryophyta</taxon>
        <taxon>Tracheophyta</taxon>
        <taxon>Spermatophyta</taxon>
        <taxon>Magnoliopsida</taxon>
        <taxon>eudicotyledons</taxon>
        <taxon>Gunneridae</taxon>
        <taxon>Pentapetalae</taxon>
        <taxon>asterids</taxon>
        <taxon>campanulids</taxon>
        <taxon>Asterales</taxon>
        <taxon>Asteraceae</taxon>
        <taxon>Asteroideae</taxon>
        <taxon>Anthemideae</taxon>
        <taxon>Anthemidinae</taxon>
        <taxon>Tanacetum</taxon>
    </lineage>
</organism>
<sequence length="126" mass="13967">MDNTSGTSVTPHVNKPKLSAVTPHFKKLHASMPSHSVPQPREFNFMKHKNVIAPGMFKINPYQTSRENVSSNTVTASSIGLVHTARTRRPEPKGNTRNARVPSASESSEVKKNVTIEDHRRTLLLS</sequence>
<name>A0A699UVE7_TANCI</name>
<accession>A0A699UVE7</accession>
<evidence type="ECO:0000313" key="2">
    <source>
        <dbReference type="EMBL" id="GFD26073.1"/>
    </source>
</evidence>
<dbReference type="AlphaFoldDB" id="A0A699UVE7"/>